<dbReference type="Proteomes" id="UP001633002">
    <property type="component" value="Unassembled WGS sequence"/>
</dbReference>
<proteinExistence type="predicted"/>
<name>A0ABD3GGS1_9MARC</name>
<reference evidence="2 3" key="1">
    <citation type="submission" date="2024-09" db="EMBL/GenBank/DDBJ databases">
        <title>Chromosome-scale assembly of Riccia sorocarpa.</title>
        <authorList>
            <person name="Paukszto L."/>
        </authorList>
    </citation>
    <scope>NUCLEOTIDE SEQUENCE [LARGE SCALE GENOMIC DNA]</scope>
    <source>
        <strain evidence="2">LP-2024</strain>
        <tissue evidence="2">Aerial parts of the thallus</tissue>
    </source>
</reference>
<gene>
    <name evidence="2" type="ORF">R1sor_021329</name>
</gene>
<dbReference type="AlphaFoldDB" id="A0ABD3GGS1"/>
<feature type="compositionally biased region" description="Low complexity" evidence="1">
    <location>
        <begin position="139"/>
        <end position="159"/>
    </location>
</feature>
<dbReference type="Pfam" id="PF14223">
    <property type="entry name" value="Retrotran_gag_2"/>
    <property type="match status" value="1"/>
</dbReference>
<sequence>MEAGSNVATFMRDVNSLLNSLAEFEARPDEGVVVAQILSALPESFDSIINVISGEKTLPSLTELTGRLPQEEDRRKTRDGPDEVEALMVRLRRAINTRRDRTPGTEWRTSLHCNRCRIQGHFMRDCKVDLTKLRRSGIPARSSTGGSYSSTGGSYSSAPRSDDKAYSIEESMKHNTTAGGQAHPIKGTGNVMLRVENGEIKRGKKRSKKWSLSDILCETCAKIRYGTQHHSTHRDRPSQPLAQKAGPLKL</sequence>
<evidence type="ECO:0008006" key="4">
    <source>
        <dbReference type="Google" id="ProtNLM"/>
    </source>
</evidence>
<feature type="region of interest" description="Disordered" evidence="1">
    <location>
        <begin position="137"/>
        <end position="163"/>
    </location>
</feature>
<dbReference type="EMBL" id="JBJQOH010000007">
    <property type="protein sequence ID" value="KAL3678373.1"/>
    <property type="molecule type" value="Genomic_DNA"/>
</dbReference>
<evidence type="ECO:0000256" key="1">
    <source>
        <dbReference type="SAM" id="MobiDB-lite"/>
    </source>
</evidence>
<keyword evidence="3" id="KW-1185">Reference proteome</keyword>
<comment type="caution">
    <text evidence="2">The sequence shown here is derived from an EMBL/GenBank/DDBJ whole genome shotgun (WGS) entry which is preliminary data.</text>
</comment>
<feature type="region of interest" description="Disordered" evidence="1">
    <location>
        <begin position="227"/>
        <end position="250"/>
    </location>
</feature>
<organism evidence="2 3">
    <name type="scientific">Riccia sorocarpa</name>
    <dbReference type="NCBI Taxonomy" id="122646"/>
    <lineage>
        <taxon>Eukaryota</taxon>
        <taxon>Viridiplantae</taxon>
        <taxon>Streptophyta</taxon>
        <taxon>Embryophyta</taxon>
        <taxon>Marchantiophyta</taxon>
        <taxon>Marchantiopsida</taxon>
        <taxon>Marchantiidae</taxon>
        <taxon>Marchantiales</taxon>
        <taxon>Ricciaceae</taxon>
        <taxon>Riccia</taxon>
    </lineage>
</organism>
<evidence type="ECO:0000313" key="3">
    <source>
        <dbReference type="Proteomes" id="UP001633002"/>
    </source>
</evidence>
<accession>A0ABD3GGS1</accession>
<evidence type="ECO:0000313" key="2">
    <source>
        <dbReference type="EMBL" id="KAL3678373.1"/>
    </source>
</evidence>
<protein>
    <recommendedName>
        <fullName evidence="4">CCHC-type domain-containing protein</fullName>
    </recommendedName>
</protein>